<dbReference type="OrthoDB" id="6730379at2759"/>
<feature type="domain" description="Major facilitator superfamily (MFS) profile" evidence="7">
    <location>
        <begin position="60"/>
        <end position="473"/>
    </location>
</feature>
<dbReference type="PROSITE" id="PS50850">
    <property type="entry name" value="MFS"/>
    <property type="match status" value="1"/>
</dbReference>
<reference evidence="8 9" key="1">
    <citation type="submission" date="2015-07" db="EMBL/GenBank/DDBJ databases">
        <title>Comparative genomics of the Sigatoka disease complex on banana suggests a link between parallel evolutionary changes in Pseudocercospora fijiensis and Pseudocercospora eumusae and increased virulence on the banana host.</title>
        <authorList>
            <person name="Chang T.-C."/>
            <person name="Salvucci A."/>
            <person name="Crous P.W."/>
            <person name="Stergiopoulos I."/>
        </authorList>
    </citation>
    <scope>NUCLEOTIDE SEQUENCE [LARGE SCALE GENOMIC DNA]</scope>
    <source>
        <strain evidence="8 9">CBS 116634</strain>
    </source>
</reference>
<dbReference type="GO" id="GO:0016020">
    <property type="term" value="C:membrane"/>
    <property type="evidence" value="ECO:0007669"/>
    <property type="project" value="UniProtKB-SubCell"/>
</dbReference>
<name>A0A139I9D8_9PEZI</name>
<feature type="transmembrane region" description="Helical" evidence="6">
    <location>
        <begin position="325"/>
        <end position="346"/>
    </location>
</feature>
<dbReference type="STRING" id="113226.A0A139I9D8"/>
<keyword evidence="5 6" id="KW-0472">Membrane</keyword>
<protein>
    <recommendedName>
        <fullName evidence="7">Major facilitator superfamily (MFS) profile domain-containing protein</fullName>
    </recommendedName>
</protein>
<feature type="transmembrane region" description="Helical" evidence="6">
    <location>
        <begin position="414"/>
        <end position="434"/>
    </location>
</feature>
<dbReference type="Gene3D" id="1.20.1250.20">
    <property type="entry name" value="MFS general substrate transporter like domains"/>
    <property type="match status" value="2"/>
</dbReference>
<dbReference type="SUPFAM" id="SSF103473">
    <property type="entry name" value="MFS general substrate transporter"/>
    <property type="match status" value="1"/>
</dbReference>
<evidence type="ECO:0000256" key="1">
    <source>
        <dbReference type="ARBA" id="ARBA00004141"/>
    </source>
</evidence>
<organism evidence="8 9">
    <name type="scientific">Pseudocercospora musae</name>
    <dbReference type="NCBI Taxonomy" id="113226"/>
    <lineage>
        <taxon>Eukaryota</taxon>
        <taxon>Fungi</taxon>
        <taxon>Dikarya</taxon>
        <taxon>Ascomycota</taxon>
        <taxon>Pezizomycotina</taxon>
        <taxon>Dothideomycetes</taxon>
        <taxon>Dothideomycetidae</taxon>
        <taxon>Mycosphaerellales</taxon>
        <taxon>Mycosphaerellaceae</taxon>
        <taxon>Pseudocercospora</taxon>
    </lineage>
</organism>
<dbReference type="InterPro" id="IPR020846">
    <property type="entry name" value="MFS_dom"/>
</dbReference>
<comment type="subcellular location">
    <subcellularLocation>
        <location evidence="1">Membrane</location>
        <topology evidence="1">Multi-pass membrane protein</topology>
    </subcellularLocation>
</comment>
<dbReference type="InterPro" id="IPR011701">
    <property type="entry name" value="MFS"/>
</dbReference>
<keyword evidence="4 6" id="KW-1133">Transmembrane helix</keyword>
<sequence length="517" mass="57209">MASTSSIDKLPQVSVALEEPAKPINISDLDDAYIFLRDNATLDSNDVDLKRLRRKIDKHLLPLCFCIRFVQGLDGHLLNYAIVMGLPEDLNLEGQQLNNIASSIHWVHIAAAIFVGIYLNKFALGKSLGGSMLTWGILVTCTAAVSKYQQMLAIRLVMGVVDCLFTPTLMLITSQFYRKDEQALRFQLWFCSIGFAQVCGAFISYGFQSVDTRGLYSWQIMYLVLGLSTIVVSCWVIACLPDSAVKAKFLNRAEKVALLRHISSNATGVSSHRIKPKQMVAVLVDPQIWLLMLAVLLTGFGGGIMSNYGSTLIRSFGYSRKQSTLLNAPGGGINIVGCLFAAWVVHKRYLQRWSMVALSYAVALIGACLIAFPPHRNQAAHLAGILLFAFSTSTLGIKLQWIAANVAGHTKRPIAMTLLSAGYTAGTIAGPYAVQKKDAPNYHVAKHSIVASKAGCLILVCMLALYYLRANHHRDRMHGKPEVEELDDYRAFDEACMSEIWANLTDKERKKTFRYVY</sequence>
<feature type="transmembrane region" description="Helical" evidence="6">
    <location>
        <begin position="449"/>
        <end position="468"/>
    </location>
</feature>
<feature type="transmembrane region" description="Helical" evidence="6">
    <location>
        <begin position="127"/>
        <end position="146"/>
    </location>
</feature>
<feature type="transmembrane region" description="Helical" evidence="6">
    <location>
        <begin position="280"/>
        <end position="305"/>
    </location>
</feature>
<dbReference type="Proteomes" id="UP000073492">
    <property type="component" value="Unassembled WGS sequence"/>
</dbReference>
<dbReference type="AlphaFoldDB" id="A0A139I9D8"/>
<evidence type="ECO:0000313" key="9">
    <source>
        <dbReference type="Proteomes" id="UP000073492"/>
    </source>
</evidence>
<feature type="transmembrane region" description="Helical" evidence="6">
    <location>
        <begin position="60"/>
        <end position="83"/>
    </location>
</feature>
<keyword evidence="3 6" id="KW-0812">Transmembrane</keyword>
<feature type="transmembrane region" description="Helical" evidence="6">
    <location>
        <begin position="103"/>
        <end position="120"/>
    </location>
</feature>
<dbReference type="Pfam" id="PF07690">
    <property type="entry name" value="MFS_1"/>
    <property type="match status" value="1"/>
</dbReference>
<evidence type="ECO:0000256" key="2">
    <source>
        <dbReference type="ARBA" id="ARBA00022448"/>
    </source>
</evidence>
<dbReference type="PANTHER" id="PTHR43791:SF40">
    <property type="entry name" value="THIAMINE PATHWAY TRANSPORTER THI73"/>
    <property type="match status" value="1"/>
</dbReference>
<feature type="transmembrane region" description="Helical" evidence="6">
    <location>
        <begin position="186"/>
        <end position="207"/>
    </location>
</feature>
<gene>
    <name evidence="8" type="ORF">AC579_9463</name>
</gene>
<evidence type="ECO:0000256" key="6">
    <source>
        <dbReference type="SAM" id="Phobius"/>
    </source>
</evidence>
<feature type="transmembrane region" description="Helical" evidence="6">
    <location>
        <begin position="353"/>
        <end position="373"/>
    </location>
</feature>
<feature type="transmembrane region" description="Helical" evidence="6">
    <location>
        <begin position="379"/>
        <end position="402"/>
    </location>
</feature>
<dbReference type="InterPro" id="IPR036259">
    <property type="entry name" value="MFS_trans_sf"/>
</dbReference>
<dbReference type="PANTHER" id="PTHR43791">
    <property type="entry name" value="PERMEASE-RELATED"/>
    <property type="match status" value="1"/>
</dbReference>
<feature type="transmembrane region" description="Helical" evidence="6">
    <location>
        <begin position="152"/>
        <end position="174"/>
    </location>
</feature>
<proteinExistence type="predicted"/>
<evidence type="ECO:0000259" key="7">
    <source>
        <dbReference type="PROSITE" id="PS50850"/>
    </source>
</evidence>
<evidence type="ECO:0000256" key="4">
    <source>
        <dbReference type="ARBA" id="ARBA00022989"/>
    </source>
</evidence>
<dbReference type="EMBL" id="LFZO01000205">
    <property type="protein sequence ID" value="KXT11340.1"/>
    <property type="molecule type" value="Genomic_DNA"/>
</dbReference>
<comment type="caution">
    <text evidence="8">The sequence shown here is derived from an EMBL/GenBank/DDBJ whole genome shotgun (WGS) entry which is preliminary data.</text>
</comment>
<accession>A0A139I9D8</accession>
<evidence type="ECO:0000313" key="8">
    <source>
        <dbReference type="EMBL" id="KXT11340.1"/>
    </source>
</evidence>
<dbReference type="GO" id="GO:0022857">
    <property type="term" value="F:transmembrane transporter activity"/>
    <property type="evidence" value="ECO:0007669"/>
    <property type="project" value="InterPro"/>
</dbReference>
<evidence type="ECO:0000256" key="3">
    <source>
        <dbReference type="ARBA" id="ARBA00022692"/>
    </source>
</evidence>
<keyword evidence="2" id="KW-0813">Transport</keyword>
<evidence type="ECO:0000256" key="5">
    <source>
        <dbReference type="ARBA" id="ARBA00023136"/>
    </source>
</evidence>
<keyword evidence="9" id="KW-1185">Reference proteome</keyword>
<feature type="transmembrane region" description="Helical" evidence="6">
    <location>
        <begin position="219"/>
        <end position="240"/>
    </location>
</feature>